<keyword evidence="3" id="KW-1185">Reference proteome</keyword>
<keyword evidence="1" id="KW-0472">Membrane</keyword>
<dbReference type="AlphaFoldDB" id="A0A069RE82"/>
<evidence type="ECO:0000313" key="2">
    <source>
        <dbReference type="EMBL" id="KDR94500.1"/>
    </source>
</evidence>
<dbReference type="EMBL" id="JJMM01000017">
    <property type="protein sequence ID" value="KDR94500.1"/>
    <property type="molecule type" value="Genomic_DNA"/>
</dbReference>
<dbReference type="Proteomes" id="UP000027946">
    <property type="component" value="Unassembled WGS sequence"/>
</dbReference>
<dbReference type="RefSeq" id="WP_169738183.1">
    <property type="nucleotide sequence ID" value="NZ_FSRH01000021.1"/>
</dbReference>
<dbReference type="STRING" id="1121324.CLIT_17c00280"/>
<organism evidence="2 3">
    <name type="scientific">Peptoclostridium litorale DSM 5388</name>
    <dbReference type="NCBI Taxonomy" id="1121324"/>
    <lineage>
        <taxon>Bacteria</taxon>
        <taxon>Bacillati</taxon>
        <taxon>Bacillota</taxon>
        <taxon>Clostridia</taxon>
        <taxon>Peptostreptococcales</taxon>
        <taxon>Peptoclostridiaceae</taxon>
        <taxon>Peptoclostridium</taxon>
    </lineage>
</organism>
<gene>
    <name evidence="2" type="ORF">CLIT_17c00280</name>
</gene>
<accession>A0A069RE82</accession>
<keyword evidence="1" id="KW-0812">Transmembrane</keyword>
<comment type="caution">
    <text evidence="2">The sequence shown here is derived from an EMBL/GenBank/DDBJ whole genome shotgun (WGS) entry which is preliminary data.</text>
</comment>
<evidence type="ECO:0000313" key="3">
    <source>
        <dbReference type="Proteomes" id="UP000027946"/>
    </source>
</evidence>
<keyword evidence="1" id="KW-1133">Transmembrane helix</keyword>
<protein>
    <submittedName>
        <fullName evidence="2">Uncharacterized protein</fullName>
    </submittedName>
</protein>
<name>A0A069RE82_PEPLI</name>
<reference evidence="2 3" key="1">
    <citation type="submission" date="2014-03" db="EMBL/GenBank/DDBJ databases">
        <title>Genome sequence of Clostridium litorale W6, DSM 5388.</title>
        <authorList>
            <person name="Poehlein A."/>
            <person name="Jagirdar A."/>
            <person name="Khonsari B."/>
            <person name="Chibani C.M."/>
            <person name="Gutierrez Gutierrez D.A."/>
            <person name="Davydova E."/>
            <person name="Alghaithi H.S."/>
            <person name="Nair K.P."/>
            <person name="Dhamotharan K."/>
            <person name="Chandran L."/>
            <person name="G W."/>
            <person name="Daniel R."/>
        </authorList>
    </citation>
    <scope>NUCLEOTIDE SEQUENCE [LARGE SCALE GENOMIC DNA]</scope>
    <source>
        <strain evidence="2 3">W6</strain>
    </source>
</reference>
<sequence>MKGLMVNRMNAKLQNELYFYFFSWGFYFISAGYFAFKNLYELFTMRLKENLGCKLQTA</sequence>
<feature type="transmembrane region" description="Helical" evidence="1">
    <location>
        <begin position="17"/>
        <end position="36"/>
    </location>
</feature>
<proteinExistence type="predicted"/>
<evidence type="ECO:0000256" key="1">
    <source>
        <dbReference type="SAM" id="Phobius"/>
    </source>
</evidence>